<sequence length="317" mass="36569">MTPAEAGKILGISPKADIEQVKKQYRRLMLQVHPDVSGPSKARYQYSAQEINLAYGVLKKRLTESEGLSFSGKGENSRKNTFHWDAPVNDQAWKERDVLHYAEDYEGNILGNFTIARGKYLWTTEEDFPLFLLSIYRCGQELLDEVDASLQRKEDPSLRRRIHPQLTYLLAQQFMDSTALLKELAKKTAPAEEGKEIYYLPAMLEISGSFSDLKEGESLSPSRLKDHRLYLKNNAGRELGYLSFPDDRFYYIVIPLFEQRRVLVKIKASKKPASSKKGKTSRYHSLHLWLKLAPQAKKQPPENLNLQIRQLLEIYCR</sequence>
<dbReference type="PROSITE" id="PS50076">
    <property type="entry name" value="DNAJ_2"/>
    <property type="match status" value="1"/>
</dbReference>
<name>A0A9D2R780_9FIRM</name>
<evidence type="ECO:0000259" key="2">
    <source>
        <dbReference type="PROSITE" id="PS50076"/>
    </source>
</evidence>
<reference evidence="3" key="2">
    <citation type="submission" date="2021-04" db="EMBL/GenBank/DDBJ databases">
        <authorList>
            <person name="Gilroy R."/>
        </authorList>
    </citation>
    <scope>NUCLEOTIDE SEQUENCE</scope>
    <source>
        <strain evidence="3">ChiW19-6364</strain>
    </source>
</reference>
<evidence type="ECO:0000313" key="3">
    <source>
        <dbReference type="EMBL" id="HJD38440.1"/>
    </source>
</evidence>
<dbReference type="CDD" id="cd06257">
    <property type="entry name" value="DnaJ"/>
    <property type="match status" value="1"/>
</dbReference>
<dbReference type="EMBL" id="DWUX01000005">
    <property type="protein sequence ID" value="HJD38440.1"/>
    <property type="molecule type" value="Genomic_DNA"/>
</dbReference>
<comment type="caution">
    <text evidence="3">The sequence shown here is derived from an EMBL/GenBank/DDBJ whole genome shotgun (WGS) entry which is preliminary data.</text>
</comment>
<gene>
    <name evidence="3" type="ORF">H9913_00305</name>
</gene>
<proteinExistence type="predicted"/>
<reference evidence="3" key="1">
    <citation type="journal article" date="2021" name="PeerJ">
        <title>Extensive microbial diversity within the chicken gut microbiome revealed by metagenomics and culture.</title>
        <authorList>
            <person name="Gilroy R."/>
            <person name="Ravi A."/>
            <person name="Getino M."/>
            <person name="Pursley I."/>
            <person name="Horton D.L."/>
            <person name="Alikhan N.F."/>
            <person name="Baker D."/>
            <person name="Gharbi K."/>
            <person name="Hall N."/>
            <person name="Watson M."/>
            <person name="Adriaenssens E.M."/>
            <person name="Foster-Nyarko E."/>
            <person name="Jarju S."/>
            <person name="Secka A."/>
            <person name="Antonio M."/>
            <person name="Oren A."/>
            <person name="Chaudhuri R.R."/>
            <person name="La Ragione R."/>
            <person name="Hildebrand F."/>
            <person name="Pallen M.J."/>
        </authorList>
    </citation>
    <scope>NUCLEOTIDE SEQUENCE</scope>
    <source>
        <strain evidence="3">ChiW19-6364</strain>
    </source>
</reference>
<dbReference type="PANTHER" id="PTHR24074">
    <property type="entry name" value="CO-CHAPERONE PROTEIN DJLA"/>
    <property type="match status" value="1"/>
</dbReference>
<evidence type="ECO:0000256" key="1">
    <source>
        <dbReference type="ARBA" id="ARBA00022705"/>
    </source>
</evidence>
<feature type="domain" description="J" evidence="2">
    <location>
        <begin position="5"/>
        <end position="63"/>
    </location>
</feature>
<dbReference type="SMART" id="SM00271">
    <property type="entry name" value="DnaJ"/>
    <property type="match status" value="1"/>
</dbReference>
<dbReference type="GO" id="GO:0006260">
    <property type="term" value="P:DNA replication"/>
    <property type="evidence" value="ECO:0007669"/>
    <property type="project" value="UniProtKB-KW"/>
</dbReference>
<dbReference type="SUPFAM" id="SSF46565">
    <property type="entry name" value="Chaperone J-domain"/>
    <property type="match status" value="1"/>
</dbReference>
<dbReference type="Proteomes" id="UP000823850">
    <property type="component" value="Unassembled WGS sequence"/>
</dbReference>
<keyword evidence="1" id="KW-0235">DNA replication</keyword>
<dbReference type="InterPro" id="IPR050817">
    <property type="entry name" value="DjlA_DnaK_co-chaperone"/>
</dbReference>
<dbReference type="Pfam" id="PF00226">
    <property type="entry name" value="DnaJ"/>
    <property type="match status" value="1"/>
</dbReference>
<dbReference type="InterPro" id="IPR036869">
    <property type="entry name" value="J_dom_sf"/>
</dbReference>
<accession>A0A9D2R780</accession>
<dbReference type="AlphaFoldDB" id="A0A9D2R780"/>
<dbReference type="Gene3D" id="1.10.287.110">
    <property type="entry name" value="DnaJ domain"/>
    <property type="match status" value="1"/>
</dbReference>
<protein>
    <submittedName>
        <fullName evidence="3">J domain-containing protein</fullName>
    </submittedName>
</protein>
<dbReference type="InterPro" id="IPR001623">
    <property type="entry name" value="DnaJ_domain"/>
</dbReference>
<organism evidence="3 4">
    <name type="scientific">Candidatus Blautia stercoripullorum</name>
    <dbReference type="NCBI Taxonomy" id="2838502"/>
    <lineage>
        <taxon>Bacteria</taxon>
        <taxon>Bacillati</taxon>
        <taxon>Bacillota</taxon>
        <taxon>Clostridia</taxon>
        <taxon>Lachnospirales</taxon>
        <taxon>Lachnospiraceae</taxon>
        <taxon>Blautia</taxon>
    </lineage>
</organism>
<evidence type="ECO:0000313" key="4">
    <source>
        <dbReference type="Proteomes" id="UP000823850"/>
    </source>
</evidence>